<dbReference type="InterPro" id="IPR050272">
    <property type="entry name" value="Isochorismatase-like_hydrls"/>
</dbReference>
<dbReference type="InterPro" id="IPR000868">
    <property type="entry name" value="Isochorismatase-like_dom"/>
</dbReference>
<dbReference type="PANTHER" id="PTHR43540">
    <property type="entry name" value="PEROXYUREIDOACRYLATE/UREIDOACRYLATE AMIDOHYDROLASE-RELATED"/>
    <property type="match status" value="1"/>
</dbReference>
<sequence length="182" mass="19220">MPITSLDAKTALVVIDMQKGIVSLPLAQPVEPIIAKVAELARAFRAAGQPVVLVNVAGRAPGRNQQPGGFTPPPDWAVLIPELEQQADDHLVTKLQLGAFVGTSLEQFLRRGGITQVVMCGIATSIGVESTARQAYDLGFNVAFAVDAMNDLNGEAQHNSIERIFPRIGELGSTADVIALLG</sequence>
<evidence type="ECO:0000313" key="4">
    <source>
        <dbReference type="Proteomes" id="UP001285263"/>
    </source>
</evidence>
<dbReference type="PANTHER" id="PTHR43540:SF7">
    <property type="entry name" value="ISOCHORISMATASE FAMILY PROTEIN YECD"/>
    <property type="match status" value="1"/>
</dbReference>
<evidence type="ECO:0000256" key="1">
    <source>
        <dbReference type="ARBA" id="ARBA00022801"/>
    </source>
</evidence>
<evidence type="ECO:0000313" key="3">
    <source>
        <dbReference type="EMBL" id="MDY0746491.1"/>
    </source>
</evidence>
<dbReference type="Pfam" id="PF00857">
    <property type="entry name" value="Isochorismatase"/>
    <property type="match status" value="1"/>
</dbReference>
<gene>
    <name evidence="3" type="ORF">SNE35_18405</name>
</gene>
<comment type="caution">
    <text evidence="3">The sequence shown here is derived from an EMBL/GenBank/DDBJ whole genome shotgun (WGS) entry which is preliminary data.</text>
</comment>
<protein>
    <submittedName>
        <fullName evidence="3">Isochorismatase family protein</fullName>
    </submittedName>
</protein>
<name>A0ABU5DL80_9BURK</name>
<accession>A0ABU5DL80</accession>
<dbReference type="RefSeq" id="WP_320424424.1">
    <property type="nucleotide sequence ID" value="NZ_JAXCLA010000006.1"/>
</dbReference>
<feature type="domain" description="Isochorismatase-like" evidence="2">
    <location>
        <begin position="10"/>
        <end position="176"/>
    </location>
</feature>
<reference evidence="3 4" key="1">
    <citation type="submission" date="2023-11" db="EMBL/GenBank/DDBJ databases">
        <title>Paucibacter sp. nov., isolated from fresh soil in Korea.</title>
        <authorList>
            <person name="Le N.T.T."/>
        </authorList>
    </citation>
    <scope>NUCLEOTIDE SEQUENCE [LARGE SCALE GENOMIC DNA]</scope>
    <source>
        <strain evidence="3 4">R3-3</strain>
    </source>
</reference>
<dbReference type="InterPro" id="IPR036380">
    <property type="entry name" value="Isochorismatase-like_sf"/>
</dbReference>
<organism evidence="3 4">
    <name type="scientific">Roseateles agri</name>
    <dbReference type="NCBI Taxonomy" id="3098619"/>
    <lineage>
        <taxon>Bacteria</taxon>
        <taxon>Pseudomonadati</taxon>
        <taxon>Pseudomonadota</taxon>
        <taxon>Betaproteobacteria</taxon>
        <taxon>Burkholderiales</taxon>
        <taxon>Sphaerotilaceae</taxon>
        <taxon>Roseateles</taxon>
    </lineage>
</organism>
<keyword evidence="1" id="KW-0378">Hydrolase</keyword>
<keyword evidence="4" id="KW-1185">Reference proteome</keyword>
<evidence type="ECO:0000259" key="2">
    <source>
        <dbReference type="Pfam" id="PF00857"/>
    </source>
</evidence>
<dbReference type="SUPFAM" id="SSF52499">
    <property type="entry name" value="Isochorismatase-like hydrolases"/>
    <property type="match status" value="1"/>
</dbReference>
<dbReference type="CDD" id="cd00431">
    <property type="entry name" value="cysteine_hydrolases"/>
    <property type="match status" value="1"/>
</dbReference>
<dbReference type="Proteomes" id="UP001285263">
    <property type="component" value="Unassembled WGS sequence"/>
</dbReference>
<dbReference type="EMBL" id="JAXCLA010000006">
    <property type="protein sequence ID" value="MDY0746491.1"/>
    <property type="molecule type" value="Genomic_DNA"/>
</dbReference>
<dbReference type="Gene3D" id="3.40.50.850">
    <property type="entry name" value="Isochorismatase-like"/>
    <property type="match status" value="1"/>
</dbReference>
<proteinExistence type="predicted"/>